<keyword evidence="10" id="KW-1185">Reference proteome</keyword>
<feature type="transmembrane region" description="Helical" evidence="7">
    <location>
        <begin position="350"/>
        <end position="367"/>
    </location>
</feature>
<keyword evidence="4 7" id="KW-0812">Transmembrane</keyword>
<evidence type="ECO:0000313" key="10">
    <source>
        <dbReference type="Proteomes" id="UP000195569"/>
    </source>
</evidence>
<dbReference type="Pfam" id="PF00083">
    <property type="entry name" value="Sugar_tr"/>
    <property type="match status" value="1"/>
</dbReference>
<dbReference type="RefSeq" id="WP_087736814.1">
    <property type="nucleotide sequence ID" value="NZ_CYGY02000049.1"/>
</dbReference>
<feature type="transmembrane region" description="Helical" evidence="7">
    <location>
        <begin position="287"/>
        <end position="312"/>
    </location>
</feature>
<comment type="similarity">
    <text evidence="2">Belongs to the major facilitator superfamily. Sugar transporter (TC 2.A.1.1) family.</text>
</comment>
<keyword evidence="6 7" id="KW-0472">Membrane</keyword>
<dbReference type="InterPro" id="IPR020846">
    <property type="entry name" value="MFS_dom"/>
</dbReference>
<dbReference type="SUPFAM" id="SSF103473">
    <property type="entry name" value="MFS general substrate transporter"/>
    <property type="match status" value="1"/>
</dbReference>
<dbReference type="PANTHER" id="PTHR23511:SF34">
    <property type="entry name" value="SYNAPTIC VESICLE GLYCOPROTEIN 2"/>
    <property type="match status" value="1"/>
</dbReference>
<evidence type="ECO:0000256" key="6">
    <source>
        <dbReference type="ARBA" id="ARBA00023136"/>
    </source>
</evidence>
<sequence>MTDIYADTTTVRVADSYAGQVASRLDRLPFTRTLWWFVFLISLGGVFELYDLFMTAYIAPGLVKSGLFSTNPAGFFSVNGVGFFVFCTFAGMWLGCMVFGSIADRLGRRSMFTFSLIWYSLATALMACQTSAEGVDICRFIAAIGVGLEQVTIDTFLTELVPPQGRGKAFAFYQFIEFLIVPVVALLGWLLVPVSPFGIDGWRWVAGIASVGAIAAWWLRLGLPESPRWLALHGRDEEAERIMRDLETKIARDAGVAALPKAPPAEAVVGDGKFSELFKRPYGKRTLVLSVFNLMQTIAFYGFGAWVPTLLISKGIHVTTSLQYSFIIALANPVGPLLGIWIADRMERKWQIVSAGVGIGIFMLIFARQTEPAWIITFGVLVTLFNNWISFVFHGFQAEQYPTRIRARAIGFVYSWSRVSAAVAGLLIGFFLHEGGTLGVAMFIGAAMLVMIVAVGAFGPRTRNRRLEDLSR</sequence>
<evidence type="ECO:0000313" key="9">
    <source>
        <dbReference type="EMBL" id="SIT45829.1"/>
    </source>
</evidence>
<reference evidence="9" key="1">
    <citation type="submission" date="2016-12" db="EMBL/GenBank/DDBJ databases">
        <authorList>
            <person name="Moulin L."/>
        </authorList>
    </citation>
    <scope>NUCLEOTIDE SEQUENCE [LARGE SCALE GENOMIC DNA]</scope>
    <source>
        <strain evidence="9">STM 7183</strain>
    </source>
</reference>
<evidence type="ECO:0000256" key="2">
    <source>
        <dbReference type="ARBA" id="ARBA00010992"/>
    </source>
</evidence>
<feature type="transmembrane region" description="Helical" evidence="7">
    <location>
        <begin position="80"/>
        <end position="102"/>
    </location>
</feature>
<dbReference type="InterPro" id="IPR036259">
    <property type="entry name" value="MFS_trans_sf"/>
</dbReference>
<evidence type="ECO:0000256" key="1">
    <source>
        <dbReference type="ARBA" id="ARBA00004141"/>
    </source>
</evidence>
<dbReference type="Proteomes" id="UP000195569">
    <property type="component" value="Unassembled WGS sequence"/>
</dbReference>
<feature type="transmembrane region" description="Helical" evidence="7">
    <location>
        <begin position="170"/>
        <end position="192"/>
    </location>
</feature>
<feature type="transmembrane region" description="Helical" evidence="7">
    <location>
        <begin position="413"/>
        <end position="432"/>
    </location>
</feature>
<dbReference type="PANTHER" id="PTHR23511">
    <property type="entry name" value="SYNAPTIC VESICLE GLYCOPROTEIN 2"/>
    <property type="match status" value="1"/>
</dbReference>
<gene>
    <name evidence="9" type="ORF">BN2476_490002</name>
</gene>
<dbReference type="EMBL" id="CYGY02000049">
    <property type="protein sequence ID" value="SIT45829.1"/>
    <property type="molecule type" value="Genomic_DNA"/>
</dbReference>
<keyword evidence="3" id="KW-0813">Transport</keyword>
<keyword evidence="5 7" id="KW-1133">Transmembrane helix</keyword>
<evidence type="ECO:0000256" key="3">
    <source>
        <dbReference type="ARBA" id="ARBA00022448"/>
    </source>
</evidence>
<feature type="transmembrane region" description="Helical" evidence="7">
    <location>
        <begin position="34"/>
        <end position="60"/>
    </location>
</feature>
<accession>A0A1N7SFU5</accession>
<dbReference type="InterPro" id="IPR005828">
    <property type="entry name" value="MFS_sugar_transport-like"/>
</dbReference>
<feature type="transmembrane region" description="Helical" evidence="7">
    <location>
        <begin position="324"/>
        <end position="343"/>
    </location>
</feature>
<dbReference type="OrthoDB" id="3252866at2"/>
<evidence type="ECO:0000259" key="8">
    <source>
        <dbReference type="PROSITE" id="PS50850"/>
    </source>
</evidence>
<evidence type="ECO:0000256" key="5">
    <source>
        <dbReference type="ARBA" id="ARBA00022989"/>
    </source>
</evidence>
<dbReference type="GO" id="GO:0022857">
    <property type="term" value="F:transmembrane transporter activity"/>
    <property type="evidence" value="ECO:0007669"/>
    <property type="project" value="InterPro"/>
</dbReference>
<feature type="transmembrane region" description="Helical" evidence="7">
    <location>
        <begin position="373"/>
        <end position="393"/>
    </location>
</feature>
<dbReference type="Gene3D" id="1.20.1250.20">
    <property type="entry name" value="MFS general substrate transporter like domains"/>
    <property type="match status" value="1"/>
</dbReference>
<organism evidence="9 10">
    <name type="scientific">Paraburkholderia piptadeniae</name>
    <dbReference type="NCBI Taxonomy" id="1701573"/>
    <lineage>
        <taxon>Bacteria</taxon>
        <taxon>Pseudomonadati</taxon>
        <taxon>Pseudomonadota</taxon>
        <taxon>Betaproteobacteria</taxon>
        <taxon>Burkholderiales</taxon>
        <taxon>Burkholderiaceae</taxon>
        <taxon>Paraburkholderia</taxon>
    </lineage>
</organism>
<dbReference type="PROSITE" id="PS50850">
    <property type="entry name" value="MFS"/>
    <property type="match status" value="1"/>
</dbReference>
<feature type="domain" description="Major facilitator superfamily (MFS) profile" evidence="8">
    <location>
        <begin position="37"/>
        <end position="463"/>
    </location>
</feature>
<evidence type="ECO:0000256" key="4">
    <source>
        <dbReference type="ARBA" id="ARBA00022692"/>
    </source>
</evidence>
<comment type="caution">
    <text evidence="9">The sequence shown here is derived from an EMBL/GenBank/DDBJ whole genome shotgun (WGS) entry which is preliminary data.</text>
</comment>
<name>A0A1N7SFU5_9BURK</name>
<dbReference type="CDD" id="cd17316">
    <property type="entry name" value="MFS_SV2_like"/>
    <property type="match status" value="1"/>
</dbReference>
<feature type="transmembrane region" description="Helical" evidence="7">
    <location>
        <begin position="204"/>
        <end position="223"/>
    </location>
</feature>
<dbReference type="AlphaFoldDB" id="A0A1N7SFU5"/>
<comment type="subcellular location">
    <subcellularLocation>
        <location evidence="1">Membrane</location>
        <topology evidence="1">Multi-pass membrane protein</topology>
    </subcellularLocation>
</comment>
<dbReference type="GO" id="GO:0016020">
    <property type="term" value="C:membrane"/>
    <property type="evidence" value="ECO:0007669"/>
    <property type="project" value="UniProtKB-SubCell"/>
</dbReference>
<protein>
    <submittedName>
        <fullName evidence="9">Major facilitator superfamily MFS_1</fullName>
    </submittedName>
</protein>
<feature type="transmembrane region" description="Helical" evidence="7">
    <location>
        <begin position="438"/>
        <end position="458"/>
    </location>
</feature>
<evidence type="ECO:0000256" key="7">
    <source>
        <dbReference type="SAM" id="Phobius"/>
    </source>
</evidence>
<proteinExistence type="inferred from homology"/>